<gene>
    <name evidence="1" type="ORF">HBA54_16325</name>
</gene>
<name>A0A967EZD0_9PROT</name>
<organism evidence="1 2">
    <name type="scientific">Pelagibius litoralis</name>
    <dbReference type="NCBI Taxonomy" id="374515"/>
    <lineage>
        <taxon>Bacteria</taxon>
        <taxon>Pseudomonadati</taxon>
        <taxon>Pseudomonadota</taxon>
        <taxon>Alphaproteobacteria</taxon>
        <taxon>Rhodospirillales</taxon>
        <taxon>Rhodovibrionaceae</taxon>
        <taxon>Pelagibius</taxon>
    </lineage>
</organism>
<dbReference type="InterPro" id="IPR010869">
    <property type="entry name" value="DUF1501"/>
</dbReference>
<protein>
    <submittedName>
        <fullName evidence="1">DUF1501 domain-containing protein</fullName>
    </submittedName>
</protein>
<dbReference type="PANTHER" id="PTHR43737">
    <property type="entry name" value="BLL7424 PROTEIN"/>
    <property type="match status" value="1"/>
</dbReference>
<comment type="caution">
    <text evidence="1">The sequence shown here is derived from an EMBL/GenBank/DDBJ whole genome shotgun (WGS) entry which is preliminary data.</text>
</comment>
<dbReference type="PROSITE" id="PS51318">
    <property type="entry name" value="TAT"/>
    <property type="match status" value="1"/>
</dbReference>
<accession>A0A967EZD0</accession>
<keyword evidence="2" id="KW-1185">Reference proteome</keyword>
<dbReference type="EMBL" id="JAAQPH010000012">
    <property type="protein sequence ID" value="NIA70174.1"/>
    <property type="molecule type" value="Genomic_DNA"/>
</dbReference>
<dbReference type="PANTHER" id="PTHR43737:SF1">
    <property type="entry name" value="DUF1501 DOMAIN-CONTAINING PROTEIN"/>
    <property type="match status" value="1"/>
</dbReference>
<dbReference type="AlphaFoldDB" id="A0A967EZD0"/>
<dbReference type="Proteomes" id="UP000761264">
    <property type="component" value="Unassembled WGS sequence"/>
</dbReference>
<dbReference type="Pfam" id="PF07394">
    <property type="entry name" value="DUF1501"/>
    <property type="match status" value="1"/>
</dbReference>
<evidence type="ECO:0000313" key="2">
    <source>
        <dbReference type="Proteomes" id="UP000761264"/>
    </source>
</evidence>
<evidence type="ECO:0000313" key="1">
    <source>
        <dbReference type="EMBL" id="NIA70174.1"/>
    </source>
</evidence>
<sequence length="389" mass="41148">MTDLNRRRLLAATAALPLGLGLMPRKVLGSVPQKTLVLVELSGGNDGLNTVVPYGDAAYYRARPKLAIKRDAVLPLDERLGLHPALEPLMEPWRGRELAVVLGLGYPAPNRSHFRSIEIWNTASQSNEVRQHGWLHQAVSEAGGLLPPQGRLGIVLGGAPGPLAGDALTAVIMKDSKQLARAAAMAGNGTLQTANPALDHILSVRRQTQEAARQIEARLASAPALGASFPKTPLGRQLKQAAALIAGGVPASVIKVQHAGYDTHAGQAGRHPRLLGELASSLAAFRRALRETGAWDRCLVMTYAEFGRRVGENASAGTDHGTAAPHFLLGGRLRGGLHGHQPSLIDLDGGDLRHSLDFRQVYAAIAAGWLGLPAGLESLGRPDPLDLFA</sequence>
<proteinExistence type="predicted"/>
<reference evidence="1" key="1">
    <citation type="submission" date="2020-03" db="EMBL/GenBank/DDBJ databases">
        <title>Genome of Pelagibius litoralis DSM 21314T.</title>
        <authorList>
            <person name="Wang G."/>
        </authorList>
    </citation>
    <scope>NUCLEOTIDE SEQUENCE</scope>
    <source>
        <strain evidence="1">DSM 21314</strain>
    </source>
</reference>
<dbReference type="InterPro" id="IPR006311">
    <property type="entry name" value="TAT_signal"/>
</dbReference>
<dbReference type="RefSeq" id="WP_167226504.1">
    <property type="nucleotide sequence ID" value="NZ_JAAQPH010000012.1"/>
</dbReference>